<dbReference type="GO" id="GO:0005524">
    <property type="term" value="F:ATP binding"/>
    <property type="evidence" value="ECO:0007669"/>
    <property type="project" value="UniProtKB-UniRule"/>
</dbReference>
<dbReference type="GO" id="GO:0005829">
    <property type="term" value="C:cytosol"/>
    <property type="evidence" value="ECO:0007669"/>
    <property type="project" value="TreeGrafter"/>
</dbReference>
<feature type="binding site" evidence="11">
    <location>
        <position position="174"/>
    </location>
    <ligand>
        <name>L-tyrosine</name>
        <dbReference type="ChEBI" id="CHEBI:58315"/>
    </ligand>
</feature>
<dbReference type="AlphaFoldDB" id="A0AAJ6BHT5"/>
<feature type="domain" description="Tyrosine--tRNA ligase SYY-like C-terminal" evidence="13">
    <location>
        <begin position="356"/>
        <end position="422"/>
    </location>
</feature>
<dbReference type="Gene3D" id="3.10.290.10">
    <property type="entry name" value="RNA-binding S4 domain"/>
    <property type="match status" value="1"/>
</dbReference>
<keyword evidence="7 11" id="KW-0648">Protein biosynthesis</keyword>
<dbReference type="InterPro" id="IPR002307">
    <property type="entry name" value="Tyr-tRNA-ligase"/>
</dbReference>
<evidence type="ECO:0000256" key="10">
    <source>
        <dbReference type="ARBA" id="ARBA00060965"/>
    </source>
</evidence>
<keyword evidence="3 11" id="KW-0436">Ligase</keyword>
<dbReference type="Gene3D" id="3.40.50.620">
    <property type="entry name" value="HUPs"/>
    <property type="match status" value="1"/>
</dbReference>
<dbReference type="CDD" id="cd00805">
    <property type="entry name" value="TyrRS_core"/>
    <property type="match status" value="1"/>
</dbReference>
<gene>
    <name evidence="11 14" type="primary">tyrS</name>
    <name evidence="14" type="ORF">P0Y53_23980</name>
</gene>
<evidence type="ECO:0000256" key="7">
    <source>
        <dbReference type="ARBA" id="ARBA00022917"/>
    </source>
</evidence>
<dbReference type="InterPro" id="IPR002305">
    <property type="entry name" value="aa-tRNA-synth_Ic"/>
</dbReference>
<dbReference type="EMBL" id="CP119311">
    <property type="protein sequence ID" value="WEK35556.1"/>
    <property type="molecule type" value="Genomic_DNA"/>
</dbReference>
<dbReference type="InterPro" id="IPR024107">
    <property type="entry name" value="Tyr-tRNA-ligase_bac_1"/>
</dbReference>
<dbReference type="GO" id="GO:0042803">
    <property type="term" value="F:protein homodimerization activity"/>
    <property type="evidence" value="ECO:0007669"/>
    <property type="project" value="UniProtKB-ARBA"/>
</dbReference>
<evidence type="ECO:0000313" key="15">
    <source>
        <dbReference type="Proteomes" id="UP001220610"/>
    </source>
</evidence>
<dbReference type="NCBIfam" id="TIGR00234">
    <property type="entry name" value="tyrS"/>
    <property type="match status" value="1"/>
</dbReference>
<dbReference type="PROSITE" id="PS50889">
    <property type="entry name" value="S4"/>
    <property type="match status" value="1"/>
</dbReference>
<evidence type="ECO:0000256" key="6">
    <source>
        <dbReference type="ARBA" id="ARBA00022884"/>
    </source>
</evidence>
<feature type="short sequence motif" description="'HIGH' region" evidence="11">
    <location>
        <begin position="37"/>
        <end position="46"/>
    </location>
</feature>
<protein>
    <recommendedName>
        <fullName evidence="11">Tyrosine--tRNA ligase</fullName>
        <ecNumber evidence="11">6.1.1.1</ecNumber>
    </recommendedName>
    <alternativeName>
        <fullName evidence="11">Tyrosyl-tRNA synthetase</fullName>
        <shortName evidence="11">TyrRS</shortName>
    </alternativeName>
</protein>
<comment type="catalytic activity">
    <reaction evidence="9 11">
        <text>tRNA(Tyr) + L-tyrosine + ATP = L-tyrosyl-tRNA(Tyr) + AMP + diphosphate + H(+)</text>
        <dbReference type="Rhea" id="RHEA:10220"/>
        <dbReference type="Rhea" id="RHEA-COMP:9706"/>
        <dbReference type="Rhea" id="RHEA-COMP:9707"/>
        <dbReference type="ChEBI" id="CHEBI:15378"/>
        <dbReference type="ChEBI" id="CHEBI:30616"/>
        <dbReference type="ChEBI" id="CHEBI:33019"/>
        <dbReference type="ChEBI" id="CHEBI:58315"/>
        <dbReference type="ChEBI" id="CHEBI:78442"/>
        <dbReference type="ChEBI" id="CHEBI:78536"/>
        <dbReference type="ChEBI" id="CHEBI:456215"/>
        <dbReference type="EC" id="6.1.1.1"/>
    </reaction>
</comment>
<evidence type="ECO:0000256" key="12">
    <source>
        <dbReference type="PROSITE-ProRule" id="PRU00182"/>
    </source>
</evidence>
<keyword evidence="8 11" id="KW-0030">Aminoacyl-tRNA synthetase</keyword>
<dbReference type="Gene3D" id="1.10.240.10">
    <property type="entry name" value="Tyrosyl-Transfer RNA Synthetase"/>
    <property type="match status" value="1"/>
</dbReference>
<dbReference type="GO" id="GO:0006437">
    <property type="term" value="P:tyrosyl-tRNA aminoacylation"/>
    <property type="evidence" value="ECO:0007669"/>
    <property type="project" value="UniProtKB-UniRule"/>
</dbReference>
<keyword evidence="5 11" id="KW-0067">ATP-binding</keyword>
<keyword evidence="6 12" id="KW-0694">RNA-binding</keyword>
<sequence length="425" mass="47376">MNWIEELRWRGMIQDIMPGTEQQLAKEMTAGYIGFDPTADSLHIGSLVPILLLVHLQQNGHKPIALVGGATGMIGDPTGKSEERNLLNEETLAKNVAGVRAQLEKYLDFTPGLPNAAEMVNNYDWFKDISFIDFLRDAGKHITVNYMMAKDSVKKRIEGDTGISYTEFAYQLMQGYDFYWLYNHKNVKLQMGGSDQWGNITTGTEFIRRKVSGEAFAFTCPLIKKSDGGKFGKTESGNVWLDPVRTTPYQFYQFWLNATDTDATGWIKIFTFLPPATIDALLESHAANPGARELQKTLAREVTTFVHGEEAYRQAIETTEKLFANQSAPAESLSVEDLEGMEGVIKFDYPLDKLQAGIDVVSFLAETTIFPSKGEARKTVQGGGVSINRKKVEDVQAAVGNTLLLHGKYLLVQKGKKNYYLVKAV</sequence>
<dbReference type="InterPro" id="IPR036986">
    <property type="entry name" value="S4_RNA-bd_sf"/>
</dbReference>
<comment type="similarity">
    <text evidence="10 11">Belongs to the class-I aminoacyl-tRNA synthetase family. TyrS type 1 subfamily.</text>
</comment>
<dbReference type="InterPro" id="IPR054608">
    <property type="entry name" value="SYY-like_C"/>
</dbReference>
<accession>A0AAJ6BHT5</accession>
<feature type="binding site" evidence="11">
    <location>
        <position position="170"/>
    </location>
    <ligand>
        <name>L-tyrosine</name>
        <dbReference type="ChEBI" id="CHEBI:58315"/>
    </ligand>
</feature>
<dbReference type="PANTHER" id="PTHR11766:SF0">
    <property type="entry name" value="TYROSINE--TRNA LIGASE, MITOCHONDRIAL"/>
    <property type="match status" value="1"/>
</dbReference>
<dbReference type="Pfam" id="PF00579">
    <property type="entry name" value="tRNA-synt_1b"/>
    <property type="match status" value="1"/>
</dbReference>
<proteinExistence type="inferred from homology"/>
<dbReference type="HAMAP" id="MF_02006">
    <property type="entry name" value="Tyr_tRNA_synth_type1"/>
    <property type="match status" value="1"/>
</dbReference>
<name>A0AAJ6BHT5_9BACT</name>
<dbReference type="FunFam" id="1.10.240.10:FF:000001">
    <property type="entry name" value="Tyrosine--tRNA ligase"/>
    <property type="match status" value="1"/>
</dbReference>
<dbReference type="GO" id="GO:0003723">
    <property type="term" value="F:RNA binding"/>
    <property type="evidence" value="ECO:0007669"/>
    <property type="project" value="UniProtKB-KW"/>
</dbReference>
<dbReference type="InterPro" id="IPR014729">
    <property type="entry name" value="Rossmann-like_a/b/a_fold"/>
</dbReference>
<dbReference type="SUPFAM" id="SSF55174">
    <property type="entry name" value="Alpha-L RNA-binding motif"/>
    <property type="match status" value="1"/>
</dbReference>
<dbReference type="CDD" id="cd00165">
    <property type="entry name" value="S4"/>
    <property type="match status" value="1"/>
</dbReference>
<keyword evidence="4 11" id="KW-0547">Nucleotide-binding</keyword>
<dbReference type="InterPro" id="IPR024088">
    <property type="entry name" value="Tyr-tRNA-ligase_bac-type"/>
</dbReference>
<evidence type="ECO:0000256" key="9">
    <source>
        <dbReference type="ARBA" id="ARBA00048248"/>
    </source>
</evidence>
<dbReference type="EC" id="6.1.1.1" evidence="11"/>
<dbReference type="FunFam" id="3.40.50.620:FF:000008">
    <property type="entry name" value="Tyrosine--tRNA ligase"/>
    <property type="match status" value="1"/>
</dbReference>
<evidence type="ECO:0000256" key="5">
    <source>
        <dbReference type="ARBA" id="ARBA00022840"/>
    </source>
</evidence>
<evidence type="ECO:0000256" key="2">
    <source>
        <dbReference type="ARBA" id="ARBA00022490"/>
    </source>
</evidence>
<evidence type="ECO:0000313" key="14">
    <source>
        <dbReference type="EMBL" id="WEK35556.1"/>
    </source>
</evidence>
<evidence type="ECO:0000256" key="3">
    <source>
        <dbReference type="ARBA" id="ARBA00022598"/>
    </source>
</evidence>
<evidence type="ECO:0000256" key="11">
    <source>
        <dbReference type="HAMAP-Rule" id="MF_02006"/>
    </source>
</evidence>
<comment type="subunit">
    <text evidence="11">Homodimer.</text>
</comment>
<comment type="subcellular location">
    <subcellularLocation>
        <location evidence="1 11">Cytoplasm</location>
    </subcellularLocation>
</comment>
<dbReference type="SUPFAM" id="SSF52374">
    <property type="entry name" value="Nucleotidylyl transferase"/>
    <property type="match status" value="1"/>
</dbReference>
<feature type="binding site" evidence="11">
    <location>
        <position position="233"/>
    </location>
    <ligand>
        <name>ATP</name>
        <dbReference type="ChEBI" id="CHEBI:30616"/>
    </ligand>
</feature>
<dbReference type="PANTHER" id="PTHR11766">
    <property type="entry name" value="TYROSYL-TRNA SYNTHETASE"/>
    <property type="match status" value="1"/>
</dbReference>
<comment type="function">
    <text evidence="11">Catalyzes the attachment of tyrosine to tRNA(Tyr) in a two-step reaction: tyrosine is first activated by ATP to form Tyr-AMP and then transferred to the acceptor end of tRNA(Tyr).</text>
</comment>
<evidence type="ECO:0000256" key="8">
    <source>
        <dbReference type="ARBA" id="ARBA00023146"/>
    </source>
</evidence>
<dbReference type="GO" id="GO:0004831">
    <property type="term" value="F:tyrosine-tRNA ligase activity"/>
    <property type="evidence" value="ECO:0007669"/>
    <property type="project" value="UniProtKB-UniRule"/>
</dbReference>
<organism evidence="14 15">
    <name type="scientific">Candidatus Pseudobacter hemicellulosilyticus</name>
    <dbReference type="NCBI Taxonomy" id="3121375"/>
    <lineage>
        <taxon>Bacteria</taxon>
        <taxon>Pseudomonadati</taxon>
        <taxon>Bacteroidota</taxon>
        <taxon>Chitinophagia</taxon>
        <taxon>Chitinophagales</taxon>
        <taxon>Chitinophagaceae</taxon>
        <taxon>Pseudobacter</taxon>
    </lineage>
</organism>
<reference evidence="14" key="1">
    <citation type="submission" date="2023-03" db="EMBL/GenBank/DDBJ databases">
        <title>Andean soil-derived lignocellulolytic bacterial consortium as a source of novel taxa and putative plastic-active enzymes.</title>
        <authorList>
            <person name="Diaz-Garcia L."/>
            <person name="Chuvochina M."/>
            <person name="Feuerriegel G."/>
            <person name="Bunk B."/>
            <person name="Sproer C."/>
            <person name="Streit W.R."/>
            <person name="Rodriguez L.M."/>
            <person name="Overmann J."/>
            <person name="Jimenez D.J."/>
        </authorList>
    </citation>
    <scope>NUCLEOTIDE SEQUENCE</scope>
    <source>
        <strain evidence="14">MAG 7</strain>
    </source>
</reference>
<dbReference type="Pfam" id="PF22421">
    <property type="entry name" value="SYY_C-terminal"/>
    <property type="match status" value="1"/>
</dbReference>
<keyword evidence="2 11" id="KW-0963">Cytoplasm</keyword>
<feature type="short sequence motif" description="'KMSKS' region" evidence="11">
    <location>
        <begin position="230"/>
        <end position="234"/>
    </location>
</feature>
<feature type="binding site" evidence="11">
    <location>
        <position position="32"/>
    </location>
    <ligand>
        <name>L-tyrosine</name>
        <dbReference type="ChEBI" id="CHEBI:58315"/>
    </ligand>
</feature>
<evidence type="ECO:0000256" key="1">
    <source>
        <dbReference type="ARBA" id="ARBA00004496"/>
    </source>
</evidence>
<evidence type="ECO:0000256" key="4">
    <source>
        <dbReference type="ARBA" id="ARBA00022741"/>
    </source>
</evidence>
<dbReference type="Proteomes" id="UP001220610">
    <property type="component" value="Chromosome"/>
</dbReference>
<evidence type="ECO:0000259" key="13">
    <source>
        <dbReference type="Pfam" id="PF22421"/>
    </source>
</evidence>
<dbReference type="PRINTS" id="PR01040">
    <property type="entry name" value="TRNASYNTHTYR"/>
</dbReference>